<dbReference type="Proteomes" id="UP000467840">
    <property type="component" value="Chromosome 15"/>
</dbReference>
<sequence>MRCMAHIINLVVMDGLKVVRESVMKVRDAVRYIRSSPARLKKFKQCVEYEKIEGKAFLYLDVPTRWNSTYLMLNTTQKYGRAFERYESQEPMFKLNIRENGMPNFMIGSSVSLKLIFILKYHYKKQKLEVLGGADSKTELEVYLSEAIQEDKEDFDILKWWKINSERFPILGKMARDILDVLVSTVASERALSTGGRVLDAFRSSLIPKIVEGLICA</sequence>
<dbReference type="SUPFAM" id="SSF53098">
    <property type="entry name" value="Ribonuclease H-like"/>
    <property type="match status" value="1"/>
</dbReference>
<comment type="caution">
    <text evidence="2">The sequence shown here is derived from an EMBL/GenBank/DDBJ whole genome shotgun (WGS) entry which is preliminary data.</text>
</comment>
<feature type="domain" description="HAT C-terminal dimerisation" evidence="1">
    <location>
        <begin position="139"/>
        <end position="217"/>
    </location>
</feature>
<keyword evidence="3" id="KW-1185">Reference proteome</keyword>
<gene>
    <name evidence="2" type="ORF">GH714_042262</name>
</gene>
<dbReference type="InterPro" id="IPR052035">
    <property type="entry name" value="ZnF_BED_domain_contain"/>
</dbReference>
<dbReference type="EMBL" id="JAAGAX010000005">
    <property type="protein sequence ID" value="KAF2316921.1"/>
    <property type="molecule type" value="Genomic_DNA"/>
</dbReference>
<dbReference type="GO" id="GO:0046983">
    <property type="term" value="F:protein dimerization activity"/>
    <property type="evidence" value="ECO:0007669"/>
    <property type="project" value="InterPro"/>
</dbReference>
<dbReference type="Pfam" id="PF05699">
    <property type="entry name" value="Dimer_Tnp_hAT"/>
    <property type="match status" value="1"/>
</dbReference>
<dbReference type="PANTHER" id="PTHR46481:SF7">
    <property type="entry name" value="ZINC FINGER BED DOMAIN-CONTAINING PROTEIN RICESLEEPER 2-LIKE"/>
    <property type="match status" value="1"/>
</dbReference>
<evidence type="ECO:0000313" key="2">
    <source>
        <dbReference type="EMBL" id="KAF2316921.1"/>
    </source>
</evidence>
<organism evidence="2 3">
    <name type="scientific">Hevea brasiliensis</name>
    <name type="common">Para rubber tree</name>
    <name type="synonym">Siphonia brasiliensis</name>
    <dbReference type="NCBI Taxonomy" id="3981"/>
    <lineage>
        <taxon>Eukaryota</taxon>
        <taxon>Viridiplantae</taxon>
        <taxon>Streptophyta</taxon>
        <taxon>Embryophyta</taxon>
        <taxon>Tracheophyta</taxon>
        <taxon>Spermatophyta</taxon>
        <taxon>Magnoliopsida</taxon>
        <taxon>eudicotyledons</taxon>
        <taxon>Gunneridae</taxon>
        <taxon>Pentapetalae</taxon>
        <taxon>rosids</taxon>
        <taxon>fabids</taxon>
        <taxon>Malpighiales</taxon>
        <taxon>Euphorbiaceae</taxon>
        <taxon>Crotonoideae</taxon>
        <taxon>Micrandreae</taxon>
        <taxon>Hevea</taxon>
    </lineage>
</organism>
<accession>A0A6A6MSY5</accession>
<dbReference type="InterPro" id="IPR012337">
    <property type="entry name" value="RNaseH-like_sf"/>
</dbReference>
<protein>
    <recommendedName>
        <fullName evidence="1">HAT C-terminal dimerisation domain-containing protein</fullName>
    </recommendedName>
</protein>
<evidence type="ECO:0000259" key="1">
    <source>
        <dbReference type="Pfam" id="PF05699"/>
    </source>
</evidence>
<dbReference type="AlphaFoldDB" id="A0A6A6MSY5"/>
<reference evidence="2 3" key="1">
    <citation type="journal article" date="2020" name="Mol. Plant">
        <title>The Chromosome-Based Rubber Tree Genome Provides New Insights into Spurge Genome Evolution and Rubber Biosynthesis.</title>
        <authorList>
            <person name="Liu J."/>
            <person name="Shi C."/>
            <person name="Shi C.C."/>
            <person name="Li W."/>
            <person name="Zhang Q.J."/>
            <person name="Zhang Y."/>
            <person name="Li K."/>
            <person name="Lu H.F."/>
            <person name="Shi C."/>
            <person name="Zhu S.T."/>
            <person name="Xiao Z.Y."/>
            <person name="Nan H."/>
            <person name="Yue Y."/>
            <person name="Zhu X.G."/>
            <person name="Wu Y."/>
            <person name="Hong X.N."/>
            <person name="Fan G.Y."/>
            <person name="Tong Y."/>
            <person name="Zhang D."/>
            <person name="Mao C.L."/>
            <person name="Liu Y.L."/>
            <person name="Hao S.J."/>
            <person name="Liu W.Q."/>
            <person name="Lv M.Q."/>
            <person name="Zhang H.B."/>
            <person name="Liu Y."/>
            <person name="Hu-Tang G.R."/>
            <person name="Wang J.P."/>
            <person name="Wang J.H."/>
            <person name="Sun Y.H."/>
            <person name="Ni S.B."/>
            <person name="Chen W.B."/>
            <person name="Zhang X.C."/>
            <person name="Jiao Y.N."/>
            <person name="Eichler E.E."/>
            <person name="Li G.H."/>
            <person name="Liu X."/>
            <person name="Gao L.Z."/>
        </authorList>
    </citation>
    <scope>NUCLEOTIDE SEQUENCE [LARGE SCALE GENOMIC DNA]</scope>
    <source>
        <strain evidence="3">cv. GT1</strain>
        <tissue evidence="2">Leaf</tissue>
    </source>
</reference>
<proteinExistence type="predicted"/>
<name>A0A6A6MSY5_HEVBR</name>
<dbReference type="InterPro" id="IPR008906">
    <property type="entry name" value="HATC_C_dom"/>
</dbReference>
<dbReference type="PANTHER" id="PTHR46481">
    <property type="entry name" value="ZINC FINGER BED DOMAIN-CONTAINING PROTEIN 4"/>
    <property type="match status" value="1"/>
</dbReference>
<evidence type="ECO:0000313" key="3">
    <source>
        <dbReference type="Proteomes" id="UP000467840"/>
    </source>
</evidence>